<dbReference type="Proteomes" id="UP000004705">
    <property type="component" value="Chromosome"/>
</dbReference>
<protein>
    <submittedName>
        <fullName evidence="1">Uncharacterized protein</fullName>
    </submittedName>
</protein>
<sequence>MPFEVTFCPGGQAGSRTFCFVDEEATLVDCCEPDRVAIVPPADPAEWPDFRRFLEDLGRAAAELAEWVGRESGQANVPVAAGLSREV</sequence>
<evidence type="ECO:0000313" key="1">
    <source>
        <dbReference type="EMBL" id="EHY88687.1"/>
    </source>
</evidence>
<reference evidence="1 2" key="1">
    <citation type="journal article" date="2012" name="Stand. Genomic Sci.">
        <title>Genome sequence of the soil bacterium Saccharomonospora azurea type strain (NA-128(T)).</title>
        <authorList>
            <person name="Klenk H.P."/>
            <person name="Held B."/>
            <person name="Lucas S."/>
            <person name="Lapidus A."/>
            <person name="Copeland A."/>
            <person name="Hammon N."/>
            <person name="Pitluck S."/>
            <person name="Goodwin L.A."/>
            <person name="Han C."/>
            <person name="Tapia R."/>
            <person name="Brambilla E.M."/>
            <person name="Potter G."/>
            <person name="Land M."/>
            <person name="Ivanova N."/>
            <person name="Rohde M."/>
            <person name="Goker M."/>
            <person name="Detter J.C."/>
            <person name="Kyrpides N.C."/>
            <person name="Woyke T."/>
        </authorList>
    </citation>
    <scope>NUCLEOTIDE SEQUENCE [LARGE SCALE GENOMIC DNA]</scope>
    <source>
        <strain evidence="1 2">NA-128</strain>
    </source>
</reference>
<keyword evidence="2" id="KW-1185">Reference proteome</keyword>
<evidence type="ECO:0000313" key="2">
    <source>
        <dbReference type="Proteomes" id="UP000004705"/>
    </source>
</evidence>
<dbReference type="AlphaFoldDB" id="H8GBK3"/>
<name>H8GBK3_9PSEU</name>
<proteinExistence type="predicted"/>
<organism evidence="1 2">
    <name type="scientific">Saccharomonospora azurea NA-128</name>
    <dbReference type="NCBI Taxonomy" id="882081"/>
    <lineage>
        <taxon>Bacteria</taxon>
        <taxon>Bacillati</taxon>
        <taxon>Actinomycetota</taxon>
        <taxon>Actinomycetes</taxon>
        <taxon>Pseudonocardiales</taxon>
        <taxon>Pseudonocardiaceae</taxon>
        <taxon>Saccharomonospora</taxon>
    </lineage>
</organism>
<accession>H8GBK3</accession>
<gene>
    <name evidence="1" type="ORF">SacazDRAFT_01764</name>
</gene>
<dbReference type="RefSeq" id="WP_005440586.1">
    <property type="nucleotide sequence ID" value="NZ_CM001466.1"/>
</dbReference>
<dbReference type="HOGENOM" id="CLU_2550880_0_0_11"/>
<dbReference type="EMBL" id="CM001466">
    <property type="protein sequence ID" value="EHY88687.1"/>
    <property type="molecule type" value="Genomic_DNA"/>
</dbReference>